<organism evidence="1 4">
    <name type="scientific">Trypanosoma cruzi</name>
    <dbReference type="NCBI Taxonomy" id="5693"/>
    <lineage>
        <taxon>Eukaryota</taxon>
        <taxon>Discoba</taxon>
        <taxon>Euglenozoa</taxon>
        <taxon>Kinetoplastea</taxon>
        <taxon>Metakinetoplastina</taxon>
        <taxon>Trypanosomatida</taxon>
        <taxon>Trypanosomatidae</taxon>
        <taxon>Trypanosoma</taxon>
        <taxon>Schizotrypanum</taxon>
    </lineage>
</organism>
<sequence length="706" mass="78469">MGYISVSSPGSFSVAAGASGELHGFTVQLLENSRGRLRARSITLGKATVAILRVGELDDMLRFMEESRREGETSTAPSPFSAQQHSHVYRYPLHEQENNVHEESLNALFVAVGSDAGYSAVTLLRIAALVSELCLFLNIDPHRGGPNAPVLKQILLYMNSRLMQHDVSLLCQTIERLVRPAIIATGFASDGASGLLDDLARQSLLQDATGCRLPNYIAVLLGHKLVLETSPRWSEETAKAGGVEHVKLHDSDRYLAYLVTCAFFSTPLLHGCYEVSPQEQRLQALERRLRRFGIHRHNVSRLAARRAIQTYTQALKKGDVNESRRALFFENAYNELLATMNRKKPTCGTNKSPTARSPSVAFNEYHQMDMDFNAVEGRTFELDNICFRNSDFVGFMQLRWIPAAGPQQQDSGDLEDENPLMERCPHGYGVFLLYLPPQSAREQESWRRSPTTADRPVFAQFTRDVFGSMETSFNCFQWLLSPPVDAYEIPGLIHFVVVERRRNGGVVASFHRMMHQRPANVQDAVVALRRLVALNISRAHSFLQAGYSEGLWGHLGMQFFYSVCNFHDSPGKVVISPLQTPQAPRLVKRRPFFFFGGESSTSTSSYAPTTATSTVSSQQPAMSFDDSTASVKGADSLWGSLDGRSKLPAATLPHLALRPMLIPDFTFDEPAGVCVMEVYAVFVGAMSPADVCREVEKLLRSRIVPL</sequence>
<dbReference type="VEuPathDB" id="TriTrypDB:C3747_72g276"/>
<accession>A0A2V2UI70</accession>
<dbReference type="VEuPathDB" id="TriTrypDB:TcYC6_0104920"/>
<proteinExistence type="predicted"/>
<evidence type="ECO:0000313" key="3">
    <source>
        <dbReference type="EMBL" id="PWU87013.1"/>
    </source>
</evidence>
<dbReference type="VEuPathDB" id="TriTrypDB:C4B63_104g48"/>
<evidence type="ECO:0000313" key="4">
    <source>
        <dbReference type="Proteomes" id="UP000246121"/>
    </source>
</evidence>
<dbReference type="VEuPathDB" id="TriTrypDB:TCDM_10738"/>
<dbReference type="VEuPathDB" id="TriTrypDB:TCSYLVIO_002818"/>
<evidence type="ECO:0000313" key="1">
    <source>
        <dbReference type="EMBL" id="PWU83202.1"/>
    </source>
</evidence>
<dbReference type="VEuPathDB" id="TriTrypDB:C4B63_249g25"/>
<dbReference type="VEuPathDB" id="TriTrypDB:C4B63_358g3"/>
<dbReference type="AlphaFoldDB" id="A0A2V2UI70"/>
<evidence type="ECO:0000313" key="2">
    <source>
        <dbReference type="EMBL" id="PWU84178.1"/>
    </source>
</evidence>
<dbReference type="EMBL" id="PRFA01000358">
    <property type="protein sequence ID" value="PWU83202.1"/>
    <property type="molecule type" value="Genomic_DNA"/>
</dbReference>
<dbReference type="VEuPathDB" id="TriTrypDB:BCY84_12337"/>
<dbReference type="VEuPathDB" id="TriTrypDB:TcG_09161"/>
<dbReference type="VEuPathDB" id="TriTrypDB:TcCLB.507757.40"/>
<dbReference type="EMBL" id="PRFA01000104">
    <property type="protein sequence ID" value="PWU87013.1"/>
    <property type="molecule type" value="Genomic_DNA"/>
</dbReference>
<dbReference type="EMBL" id="PRFA01000249">
    <property type="protein sequence ID" value="PWU84178.1"/>
    <property type="molecule type" value="Genomic_DNA"/>
</dbReference>
<dbReference type="Proteomes" id="UP000246121">
    <property type="component" value="Unassembled WGS sequence"/>
</dbReference>
<name>A0A2V2UI70_TRYCR</name>
<comment type="caution">
    <text evidence="1">The sequence shown here is derived from an EMBL/GenBank/DDBJ whole genome shotgun (WGS) entry which is preliminary data.</text>
</comment>
<gene>
    <name evidence="3" type="ORF">C4B63_104g48</name>
    <name evidence="2" type="ORF">C4B63_249g25</name>
    <name evidence="1" type="ORF">C4B63_358g3</name>
</gene>
<dbReference type="VEuPathDB" id="TriTrypDB:TcBrA4_0042070"/>
<reference evidence="1 4" key="1">
    <citation type="journal article" date="2018" name="Microb. Genom.">
        <title>Expanding an expanded genome: long-read sequencing of Trypanosoma cruzi.</title>
        <authorList>
            <person name="Berna L."/>
            <person name="Rodriguez M."/>
            <person name="Chiribao M.L."/>
            <person name="Parodi-Talice A."/>
            <person name="Pita S."/>
            <person name="Rijo G."/>
            <person name="Alvarez-Valin F."/>
            <person name="Robello C."/>
        </authorList>
    </citation>
    <scope>NUCLEOTIDE SEQUENCE [LARGE SCALE GENOMIC DNA]</scope>
    <source>
        <strain evidence="1 4">Dm28c</strain>
    </source>
</reference>
<dbReference type="VEuPathDB" id="TriTrypDB:TcCLB.508931.50"/>
<dbReference type="VEuPathDB" id="TriTrypDB:TcCL_NonESM06029"/>
<protein>
    <submittedName>
        <fullName evidence="1">Uncharacterized protein</fullName>
    </submittedName>
</protein>
<dbReference type="VEuPathDB" id="TriTrypDB:Tc_MARK_1561"/>